<dbReference type="InterPro" id="IPR008471">
    <property type="entry name" value="MnmC-like_methylTransf"/>
</dbReference>
<evidence type="ECO:0000259" key="11">
    <source>
        <dbReference type="Pfam" id="PF01266"/>
    </source>
</evidence>
<dbReference type="InterPro" id="IPR006076">
    <property type="entry name" value="FAD-dep_OxRdtase"/>
</dbReference>
<evidence type="ECO:0000313" key="14">
    <source>
        <dbReference type="Proteomes" id="UP001224392"/>
    </source>
</evidence>
<dbReference type="InterPro" id="IPR023032">
    <property type="entry name" value="tRNA_MAMT_biosynth_bifunc_MnmC"/>
</dbReference>
<reference evidence="13 14" key="1">
    <citation type="submission" date="2023-04" db="EMBL/GenBank/DDBJ databases">
        <title>Marinobulbifer ophiurae gen. nov., sp. Nov., isolate from tissue of brittle star Ophioplocus japonicus.</title>
        <authorList>
            <person name="Kawano K."/>
            <person name="Sawayama S."/>
            <person name="Nakagawa S."/>
        </authorList>
    </citation>
    <scope>NUCLEOTIDE SEQUENCE [LARGE SCALE GENOMIC DNA]</scope>
    <source>
        <strain evidence="13 14">NKW57</strain>
    </source>
</reference>
<evidence type="ECO:0000313" key="13">
    <source>
        <dbReference type="EMBL" id="GMG86993.1"/>
    </source>
</evidence>
<keyword evidence="1 10" id="KW-0963">Cytoplasm</keyword>
<dbReference type="HAMAP" id="MF_01102">
    <property type="entry name" value="MnmC"/>
    <property type="match status" value="1"/>
</dbReference>
<dbReference type="NCBIfam" id="NF033855">
    <property type="entry name" value="tRNA_MNMC2"/>
    <property type="match status" value="1"/>
</dbReference>
<protein>
    <recommendedName>
        <fullName evidence="10">tRNA 5-methylaminomethyl-2-thiouridine biosynthesis bifunctional protein MnmC</fullName>
        <shortName evidence="10">tRNA mnm(5)s(2)U biosynthesis bifunctional protein</shortName>
    </recommendedName>
    <domain>
        <recommendedName>
            <fullName evidence="10">tRNA (mnm(5)s(2)U34)-methyltransferase</fullName>
            <ecNumber evidence="10">2.1.1.61</ecNumber>
        </recommendedName>
    </domain>
    <domain>
        <recommendedName>
            <fullName evidence="10">FAD-dependent cmnm(5)s(2)U34 oxidoreductase</fullName>
            <ecNumber evidence="10">1.5.-.-</ecNumber>
        </recommendedName>
    </domain>
</protein>
<keyword evidence="3 10" id="KW-0285">Flavoprotein</keyword>
<comment type="similarity">
    <text evidence="10">In the C-terminal section; belongs to the DAO family.</text>
</comment>
<feature type="region of interest" description="tRNA (mnm(5)s(2)U34)-methyltransferase" evidence="10">
    <location>
        <begin position="1"/>
        <end position="250"/>
    </location>
</feature>
<name>A0ABQ6LY61_9GAMM</name>
<gene>
    <name evidence="10 13" type="primary">mnmC</name>
    <name evidence="13" type="ORF">MNKW57_13140</name>
</gene>
<feature type="region of interest" description="FAD-dependent cmnm(5)s(2)U34 oxidoreductase" evidence="10">
    <location>
        <begin position="277"/>
        <end position="667"/>
    </location>
</feature>
<evidence type="ECO:0000256" key="10">
    <source>
        <dbReference type="HAMAP-Rule" id="MF_01102"/>
    </source>
</evidence>
<keyword evidence="8 10" id="KW-0560">Oxidoreductase</keyword>
<dbReference type="Pfam" id="PF01266">
    <property type="entry name" value="DAO"/>
    <property type="match status" value="1"/>
</dbReference>
<keyword evidence="5 10" id="KW-0949">S-adenosyl-L-methionine</keyword>
<comment type="caution">
    <text evidence="13">The sequence shown here is derived from an EMBL/GenBank/DDBJ whole genome shotgun (WGS) entry which is preliminary data.</text>
</comment>
<evidence type="ECO:0000256" key="7">
    <source>
        <dbReference type="ARBA" id="ARBA00022827"/>
    </source>
</evidence>
<evidence type="ECO:0000256" key="8">
    <source>
        <dbReference type="ARBA" id="ARBA00023002"/>
    </source>
</evidence>
<accession>A0ABQ6LY61</accession>
<evidence type="ECO:0000256" key="3">
    <source>
        <dbReference type="ARBA" id="ARBA00022630"/>
    </source>
</evidence>
<organism evidence="13 14">
    <name type="scientific">Biformimicrobium ophioploci</name>
    <dbReference type="NCBI Taxonomy" id="3036711"/>
    <lineage>
        <taxon>Bacteria</taxon>
        <taxon>Pseudomonadati</taxon>
        <taxon>Pseudomonadota</taxon>
        <taxon>Gammaproteobacteria</taxon>
        <taxon>Cellvibrionales</taxon>
        <taxon>Microbulbiferaceae</taxon>
        <taxon>Biformimicrobium</taxon>
    </lineage>
</organism>
<dbReference type="Pfam" id="PF05430">
    <property type="entry name" value="Methyltransf_30"/>
    <property type="match status" value="1"/>
</dbReference>
<dbReference type="PANTHER" id="PTHR13847">
    <property type="entry name" value="SARCOSINE DEHYDROGENASE-RELATED"/>
    <property type="match status" value="1"/>
</dbReference>
<keyword evidence="6 10" id="KW-0819">tRNA processing</keyword>
<comment type="subcellular location">
    <subcellularLocation>
        <location evidence="10">Cytoplasm</location>
    </subcellularLocation>
</comment>
<dbReference type="RefSeq" id="WP_285763608.1">
    <property type="nucleotide sequence ID" value="NZ_BSYJ01000002.1"/>
</dbReference>
<dbReference type="PANTHER" id="PTHR13847:SF283">
    <property type="entry name" value="TRNA 5-METHYLAMINOMETHYL-2-THIOURIDINE BIOSYNTHESIS BIFUNCTIONAL PROTEIN MNMC"/>
    <property type="match status" value="1"/>
</dbReference>
<feature type="domain" description="MnmC-like methyltransferase" evidence="12">
    <location>
        <begin position="116"/>
        <end position="249"/>
    </location>
</feature>
<dbReference type="NCBIfam" id="NF002481">
    <property type="entry name" value="PRK01747.1-2"/>
    <property type="match status" value="1"/>
</dbReference>
<dbReference type="Gene3D" id="3.30.9.10">
    <property type="entry name" value="D-Amino Acid Oxidase, subunit A, domain 2"/>
    <property type="match status" value="1"/>
</dbReference>
<dbReference type="Gene3D" id="3.40.50.150">
    <property type="entry name" value="Vaccinia Virus protein VP39"/>
    <property type="match status" value="1"/>
</dbReference>
<evidence type="ECO:0000256" key="1">
    <source>
        <dbReference type="ARBA" id="ARBA00022490"/>
    </source>
</evidence>
<dbReference type="NCBIfam" id="TIGR03197">
    <property type="entry name" value="MnmC_Cterm"/>
    <property type="match status" value="1"/>
</dbReference>
<evidence type="ECO:0000256" key="4">
    <source>
        <dbReference type="ARBA" id="ARBA00022679"/>
    </source>
</evidence>
<dbReference type="EC" id="1.5.-.-" evidence="10"/>
<keyword evidence="2 10" id="KW-0489">Methyltransferase</keyword>
<proteinExistence type="inferred from homology"/>
<comment type="similarity">
    <text evidence="10">In the N-terminal section; belongs to the methyltransferase superfamily. tRNA (mnm(5)s(2)U34)-methyltransferase family.</text>
</comment>
<dbReference type="EC" id="2.1.1.61" evidence="10"/>
<comment type="cofactor">
    <cofactor evidence="10">
        <name>FAD</name>
        <dbReference type="ChEBI" id="CHEBI:57692"/>
    </cofactor>
</comment>
<keyword evidence="4 10" id="KW-0808">Transferase</keyword>
<dbReference type="InterPro" id="IPR047785">
    <property type="entry name" value="tRNA_MNMC2"/>
</dbReference>
<comment type="catalytic activity">
    <reaction evidence="10">
        <text>5-aminomethyl-2-thiouridine(34) in tRNA + S-adenosyl-L-methionine = 5-methylaminomethyl-2-thiouridine(34) in tRNA + S-adenosyl-L-homocysteine + H(+)</text>
        <dbReference type="Rhea" id="RHEA:19569"/>
        <dbReference type="Rhea" id="RHEA-COMP:10195"/>
        <dbReference type="Rhea" id="RHEA-COMP:10197"/>
        <dbReference type="ChEBI" id="CHEBI:15378"/>
        <dbReference type="ChEBI" id="CHEBI:57856"/>
        <dbReference type="ChEBI" id="CHEBI:59789"/>
        <dbReference type="ChEBI" id="CHEBI:74454"/>
        <dbReference type="ChEBI" id="CHEBI:74455"/>
        <dbReference type="EC" id="2.1.1.61"/>
    </reaction>
</comment>
<dbReference type="SUPFAM" id="SSF51905">
    <property type="entry name" value="FAD/NAD(P)-binding domain"/>
    <property type="match status" value="1"/>
</dbReference>
<feature type="domain" description="FAD dependent oxidoreductase" evidence="11">
    <location>
        <begin position="274"/>
        <end position="637"/>
    </location>
</feature>
<dbReference type="EMBL" id="BSYJ01000002">
    <property type="protein sequence ID" value="GMG86993.1"/>
    <property type="molecule type" value="Genomic_DNA"/>
</dbReference>
<sequence length="667" mass="72261">MSSNPEEQHYASIHWQEDGQPVSGTFDDVYFSRANGLEETRHVFLSHNDLARRWRGMRPGSSFTIGETGFGTGLNFLAAWQLWQETAPPGCQLNFISVEKYPLRLADLQRALALWPELAGLTKQLIAQYPLAPLPGIHRLKLGSGNDNNINLTLIVDEATSGFRSLLLDAPERDGLVDAWFLDGFAPAKNPDMWQPELFNAMAALSRPCATAATFTCAAIVKRGLEGAGFQWHKVAGFGHKREMLCAELEQKPDTAPRSTPWHLPATHQEVRSIAIVGAGLAGCSAARALAERGLRVRIFDRHGQPGAEASGNPQGILYAKISAGPGAQGAFNLAALQFAQRHYLNLGWGKTFQGEPCGVLQLAESDKARKNLPTLKAWAQHYDARGLVRYVDAEEASALAGTRLAFPGLLFPAAGWLVPPEACAALVNHPNIEFHGGTGITAIERSGETGGWALTSGNGVFESDAVVLCGANENRRFPVTDPLPLRPIRGQVTQAVIDNGLDMVVCGEGYMAPSLGGQCTFGATFKLKDPQTDERATEHQENAETIRALLPEIAGQLTGPLQGRASLRCTTPDYLPIVGPVPEFEHLPDTYAALRKNRKTLVAERSSYHEGLYTLCGLGSRGIAYAPLSAELLAAWICREPLPVSADIARALHPARFAIRELGRNR</sequence>
<evidence type="ECO:0000259" key="12">
    <source>
        <dbReference type="Pfam" id="PF05430"/>
    </source>
</evidence>
<dbReference type="Gene3D" id="3.50.50.60">
    <property type="entry name" value="FAD/NAD(P)-binding domain"/>
    <property type="match status" value="1"/>
</dbReference>
<evidence type="ECO:0000256" key="5">
    <source>
        <dbReference type="ARBA" id="ARBA00022691"/>
    </source>
</evidence>
<keyword evidence="7 10" id="KW-0274">FAD</keyword>
<dbReference type="Proteomes" id="UP001224392">
    <property type="component" value="Unassembled WGS sequence"/>
</dbReference>
<evidence type="ECO:0000256" key="6">
    <source>
        <dbReference type="ARBA" id="ARBA00022694"/>
    </source>
</evidence>
<keyword evidence="9 10" id="KW-0511">Multifunctional enzyme</keyword>
<evidence type="ECO:0000256" key="2">
    <source>
        <dbReference type="ARBA" id="ARBA00022603"/>
    </source>
</evidence>
<dbReference type="InterPro" id="IPR036188">
    <property type="entry name" value="FAD/NAD-bd_sf"/>
</dbReference>
<dbReference type="InterPro" id="IPR029063">
    <property type="entry name" value="SAM-dependent_MTases_sf"/>
</dbReference>
<evidence type="ECO:0000256" key="9">
    <source>
        <dbReference type="ARBA" id="ARBA00023268"/>
    </source>
</evidence>
<dbReference type="InterPro" id="IPR017610">
    <property type="entry name" value="tRNA_S-uridine_synth_MnmC_C"/>
</dbReference>
<comment type="function">
    <text evidence="10">Catalyzes the last two steps in the biosynthesis of 5-methylaminomethyl-2-thiouridine (mnm(5)s(2)U) at the wobble position (U34) in tRNA. Catalyzes the FAD-dependent demodification of cmnm(5)s(2)U34 to nm(5)s(2)U34, followed by the transfer of a methyl group from S-adenosyl-L-methionine to nm(5)s(2)U34, to form mnm(5)s(2)U34.</text>
</comment>
<keyword evidence="14" id="KW-1185">Reference proteome</keyword>